<dbReference type="SUPFAM" id="SSF56112">
    <property type="entry name" value="Protein kinase-like (PK-like)"/>
    <property type="match status" value="1"/>
</dbReference>
<evidence type="ECO:0000313" key="4">
    <source>
        <dbReference type="EMBL" id="EET02446.1"/>
    </source>
</evidence>
<reference evidence="4 5" key="1">
    <citation type="journal article" date="2009" name="PLoS Pathog.">
        <title>Draft genome sequencing of giardia intestinalis assemblage B isolate GS: is human giardiasis caused by two different species?</title>
        <authorList>
            <person name="Franzen O."/>
            <person name="Jerlstrom-Hultqvist J."/>
            <person name="Castro E."/>
            <person name="Sherwood E."/>
            <person name="Ankarklev J."/>
            <person name="Reiner D.S."/>
            <person name="Palm D."/>
            <person name="Andersson J.O."/>
            <person name="Andersson B."/>
            <person name="Svard S.G."/>
        </authorList>
    </citation>
    <scope>NUCLEOTIDE SEQUENCE [LARGE SCALE GENOMIC DNA]</scope>
    <source>
        <strain evidence="5">ATCC 50581 / GS clone H7</strain>
    </source>
</reference>
<feature type="repeat" description="ANK" evidence="1">
    <location>
        <begin position="520"/>
        <end position="552"/>
    </location>
</feature>
<evidence type="ECO:0000256" key="2">
    <source>
        <dbReference type="SAM" id="MobiDB-lite"/>
    </source>
</evidence>
<feature type="domain" description="Protein kinase" evidence="3">
    <location>
        <begin position="19"/>
        <end position="283"/>
    </location>
</feature>
<dbReference type="Proteomes" id="UP000002488">
    <property type="component" value="Unassembled WGS sequence"/>
</dbReference>
<dbReference type="EMBL" id="ACGJ01000395">
    <property type="protein sequence ID" value="EET02446.1"/>
    <property type="molecule type" value="Genomic_DNA"/>
</dbReference>
<dbReference type="OrthoDB" id="20872at2759"/>
<dbReference type="PROSITE" id="PS00108">
    <property type="entry name" value="PROTEIN_KINASE_ST"/>
    <property type="match status" value="1"/>
</dbReference>
<dbReference type="SUPFAM" id="SSF48403">
    <property type="entry name" value="Ankyrin repeat"/>
    <property type="match status" value="2"/>
</dbReference>
<dbReference type="InterPro" id="IPR011009">
    <property type="entry name" value="Kinase-like_dom_sf"/>
</dbReference>
<keyword evidence="4" id="KW-0418">Kinase</keyword>
<comment type="caution">
    <text evidence="4">The sequence shown here is derived from an EMBL/GenBank/DDBJ whole genome shotgun (WGS) entry which is preliminary data.</text>
</comment>
<dbReference type="Gene3D" id="3.30.200.20">
    <property type="entry name" value="Phosphorylase Kinase, domain 1"/>
    <property type="match status" value="1"/>
</dbReference>
<protein>
    <submittedName>
        <fullName evidence="4">Kinase, NEK</fullName>
    </submittedName>
</protein>
<keyword evidence="1" id="KW-0040">ANK repeat</keyword>
<dbReference type="SMART" id="SM00248">
    <property type="entry name" value="ANK"/>
    <property type="match status" value="13"/>
</dbReference>
<organism evidence="4 5">
    <name type="scientific">Giardia intestinalis (strain ATCC 50581 / GS clone H7)</name>
    <name type="common">Giardia lamblia</name>
    <dbReference type="NCBI Taxonomy" id="598745"/>
    <lineage>
        <taxon>Eukaryota</taxon>
        <taxon>Metamonada</taxon>
        <taxon>Diplomonadida</taxon>
        <taxon>Hexamitidae</taxon>
        <taxon>Giardiinae</taxon>
        <taxon>Giardia</taxon>
    </lineage>
</organism>
<dbReference type="GO" id="GO:0004672">
    <property type="term" value="F:protein kinase activity"/>
    <property type="evidence" value="ECO:0007669"/>
    <property type="project" value="InterPro"/>
</dbReference>
<gene>
    <name evidence="4" type="ORF">GL50581_251</name>
</gene>
<dbReference type="InterPro" id="IPR000719">
    <property type="entry name" value="Prot_kinase_dom"/>
</dbReference>
<dbReference type="PROSITE" id="PS50011">
    <property type="entry name" value="PROTEIN_KINASE_DOM"/>
    <property type="match status" value="1"/>
</dbReference>
<dbReference type="InterPro" id="IPR002110">
    <property type="entry name" value="Ankyrin_rpt"/>
</dbReference>
<evidence type="ECO:0000259" key="3">
    <source>
        <dbReference type="PROSITE" id="PS50011"/>
    </source>
</evidence>
<dbReference type="PANTHER" id="PTHR24120:SF4">
    <property type="entry name" value="GH07239P"/>
    <property type="match status" value="1"/>
</dbReference>
<dbReference type="InterPro" id="IPR036770">
    <property type="entry name" value="Ankyrin_rpt-contain_sf"/>
</dbReference>
<dbReference type="VEuPathDB" id="GiardiaDB:GL50581_251"/>
<accession>C6LNE8</accession>
<evidence type="ECO:0000256" key="1">
    <source>
        <dbReference type="PROSITE-ProRule" id="PRU00023"/>
    </source>
</evidence>
<feature type="repeat" description="ANK" evidence="1">
    <location>
        <begin position="367"/>
        <end position="399"/>
    </location>
</feature>
<dbReference type="Gene3D" id="1.10.510.10">
    <property type="entry name" value="Transferase(Phosphotransferase) domain 1"/>
    <property type="match status" value="1"/>
</dbReference>
<dbReference type="Pfam" id="PF12796">
    <property type="entry name" value="Ank_2"/>
    <property type="match status" value="4"/>
</dbReference>
<dbReference type="GO" id="GO:0005524">
    <property type="term" value="F:ATP binding"/>
    <property type="evidence" value="ECO:0007669"/>
    <property type="project" value="InterPro"/>
</dbReference>
<keyword evidence="4" id="KW-0808">Transferase</keyword>
<dbReference type="PROSITE" id="PS50088">
    <property type="entry name" value="ANK_REPEAT"/>
    <property type="match status" value="2"/>
</dbReference>
<proteinExistence type="predicted"/>
<dbReference type="PANTHER" id="PTHR24120">
    <property type="entry name" value="GH07239P"/>
    <property type="match status" value="1"/>
</dbReference>
<dbReference type="Pfam" id="PF00069">
    <property type="entry name" value="Pkinase"/>
    <property type="match status" value="1"/>
</dbReference>
<evidence type="ECO:0000313" key="5">
    <source>
        <dbReference type="Proteomes" id="UP000002488"/>
    </source>
</evidence>
<dbReference type="Gene3D" id="1.25.40.20">
    <property type="entry name" value="Ankyrin repeat-containing domain"/>
    <property type="match status" value="6"/>
</dbReference>
<name>C6LNE8_GIAIB</name>
<dbReference type="InterPro" id="IPR008271">
    <property type="entry name" value="Ser/Thr_kinase_AS"/>
</dbReference>
<sequence>MSNEFDVIESAITSEGIISDFGEFLGKGKSGTVHSLKSRPKEAVKEIRTDGFSSTDLECFEENLRMLSFINHPNIIKYLWTLHSNGFIYIGMKRYYSTLSSLIIKHKREKKLVAESRIFIVIRQIASALAYLHDSSKKDIDGHPVPIIIHQDLKPSNILINEQEMQSVITDIGLSQEALCNEPGAAVNSAYLAPEVISEKRYSSGSDIWSLGVIIYELVTLAKPSFTEDNILLNTCAENWKVDLSMIKNKTIRKILEQIFVFVPEERISAIQLVNLLNEHDSLTEYKPDESLLINELIINNRILMERCNSLEASLSQFTNKNQVLAIELESLKFRCNEYASQLLKCNEKIAIIKRSTSTTDPIIGLAAPTRLMLAVRHNDLDAIKVLISKGIEIGKCDEERMTALMIAAQQGYTEAVRLLADKECGAQDISGRTALMHAVIHGHLHAAEILLEYEKGIRDKREWTALLLAITKGYTEIAKLLLPYEAKDLGWTNLICAAILGDIEAAKNSLHETGERDIIGLTALIWAIQKGNIEIVQLLIEYEAGIHDLSGRTAIAYAIATKNDTVIELLLKWMKETAGWTPLMCAASTGDVDMVKQCLDDRDARDTNGDTALIIAARAGYKELVEIMDPTDERGITALMRAAIRNDIKTLGALLPLQTSMKTTSSGEYISEEKRIKFDEGSTALMFSVQCNNIQAIKELAVYEGGIQSKSNYTALMYATWADNPEIVSILVDKEAGLQSKYGYTALMYAARNCYAKVTSILAEKEAGLKNNSGCTALMLAAESGHAQIVSLLKEKEATNQDKYGCTALMRAVCKGKIEIVELLAGCEKGIQTSSKWCGFQPGITALAMAKTNGRQNIADILSLFSEEECEDYPIHSNATRMRAKTKSTSSSTGRRAKKG</sequence>
<dbReference type="PROSITE" id="PS50297">
    <property type="entry name" value="ANK_REP_REGION"/>
    <property type="match status" value="1"/>
</dbReference>
<dbReference type="SMART" id="SM00220">
    <property type="entry name" value="S_TKc"/>
    <property type="match status" value="1"/>
</dbReference>
<dbReference type="AlphaFoldDB" id="C6LNE8"/>
<feature type="region of interest" description="Disordered" evidence="2">
    <location>
        <begin position="877"/>
        <end position="901"/>
    </location>
</feature>